<accession>A0A5P6NYL6</accession>
<dbReference type="EMBL" id="CP044543">
    <property type="protein sequence ID" value="QFI71219.1"/>
    <property type="molecule type" value="Genomic_DNA"/>
</dbReference>
<sequence>MNLKSKTALIYDNGVFTELAVTLAKSFGRVLYYVPWTSGMPKSNALLIGEGLPGVERVENPFDCFDEVDIWIFPDVYEAGMQKWLAAQGKRVFGCRGGAELEIDRPASKEKSRKLGIDIGPYKVIKGLDALRKHLKAHDDQWVKISGTRGDMETFGAKDYAKVEVRLNELEHKLGAYTKVMEFTVEAGINDAVETGYDGICVDGKFAKSAMTGVEVKDEAYLMKTVRWAELPEQVRSVNEKLAPALKRYGYRGFLSTEVRCTKDGKAYLIDPCCRAGSPPNELYQVLMSNLAEVIWFAAEGIVIEPDFKARWGAEVLLISEWADQNWMHVTIPDKVREFVKLRNFCRIEGEYYVIPQWTGCAEIGAVVAFGDTPDEAIANCKAVAEQVEGHLLDKPIDALDVAREQLEHVLGKDKPKSKQQRQAEALYARGAISDKQLDKMMAKG</sequence>
<name>A0A5P6NYL6_9BRAD</name>
<organism evidence="1 2">
    <name type="scientific">Bradyrhizobium betae</name>
    <dbReference type="NCBI Taxonomy" id="244734"/>
    <lineage>
        <taxon>Bacteria</taxon>
        <taxon>Pseudomonadati</taxon>
        <taxon>Pseudomonadota</taxon>
        <taxon>Alphaproteobacteria</taxon>
        <taxon>Hyphomicrobiales</taxon>
        <taxon>Nitrobacteraceae</taxon>
        <taxon>Bradyrhizobium</taxon>
    </lineage>
</organism>
<proteinExistence type="predicted"/>
<protein>
    <recommendedName>
        <fullName evidence="3">Biotin carboxylase</fullName>
    </recommendedName>
</protein>
<dbReference type="Proteomes" id="UP000325641">
    <property type="component" value="Chromosome"/>
</dbReference>
<evidence type="ECO:0008006" key="3">
    <source>
        <dbReference type="Google" id="ProtNLM"/>
    </source>
</evidence>
<evidence type="ECO:0000313" key="1">
    <source>
        <dbReference type="EMBL" id="QFI71219.1"/>
    </source>
</evidence>
<dbReference type="SUPFAM" id="SSF56059">
    <property type="entry name" value="Glutathione synthetase ATP-binding domain-like"/>
    <property type="match status" value="1"/>
</dbReference>
<evidence type="ECO:0000313" key="2">
    <source>
        <dbReference type="Proteomes" id="UP000325641"/>
    </source>
</evidence>
<dbReference type="KEGG" id="bbet:F8237_01815"/>
<reference evidence="2" key="1">
    <citation type="submission" date="2019-10" db="EMBL/GenBank/DDBJ databases">
        <title>Complete Genome Sequence of Bradyrhizobium betae type strain PL7HG1T.</title>
        <authorList>
            <person name="Bromfield E.S.P."/>
            <person name="Cloutier S."/>
        </authorList>
    </citation>
    <scope>NUCLEOTIDE SEQUENCE [LARGE SCALE GENOMIC DNA]</scope>
    <source>
        <strain evidence="2">PL7HG1</strain>
    </source>
</reference>
<dbReference type="AlphaFoldDB" id="A0A5P6NYL6"/>
<dbReference type="RefSeq" id="WP_151642129.1">
    <property type="nucleotide sequence ID" value="NZ_CP044543.1"/>
</dbReference>
<dbReference type="Gene3D" id="3.30.470.20">
    <property type="entry name" value="ATP-grasp fold, B domain"/>
    <property type="match status" value="1"/>
</dbReference>
<dbReference type="OrthoDB" id="8177671at2"/>
<gene>
    <name evidence="1" type="ORF">F8237_01815</name>
</gene>